<dbReference type="OrthoDB" id="1796451at2"/>
<evidence type="ECO:0000313" key="3">
    <source>
        <dbReference type="Proteomes" id="UP000238916"/>
    </source>
</evidence>
<dbReference type="Pfam" id="PF07963">
    <property type="entry name" value="N_methyl"/>
    <property type="match status" value="1"/>
</dbReference>
<sequence length="164" mass="18638">MRLNRGNFYSERGFTLLEVVFALLISGIFLITALRFLTDQWRGASALKNHLEAQYAVMTVGETVSDVIRMAKTLEWVDASGVLKVLSMPEDGNPTLDTYFMADLDLDGTNDLYWKHMGISEPLASFIIMWKCTEVEPGLWEVFLQADVKGQVVTWQSVIRQRVQ</sequence>
<organism evidence="2 3">
    <name type="scientific">Candidatus Desulfosporosinus infrequens</name>
    <dbReference type="NCBI Taxonomy" id="2043169"/>
    <lineage>
        <taxon>Bacteria</taxon>
        <taxon>Bacillati</taxon>
        <taxon>Bacillota</taxon>
        <taxon>Clostridia</taxon>
        <taxon>Eubacteriales</taxon>
        <taxon>Desulfitobacteriaceae</taxon>
        <taxon>Desulfosporosinus</taxon>
    </lineage>
</organism>
<proteinExistence type="predicted"/>
<keyword evidence="1" id="KW-0812">Transmembrane</keyword>
<protein>
    <submittedName>
        <fullName evidence="2">Prepilin-type N-terminal cleavage/methylation domain protein</fullName>
    </submittedName>
</protein>
<dbReference type="EMBL" id="OMOF01000215">
    <property type="protein sequence ID" value="SPF43702.1"/>
    <property type="molecule type" value="Genomic_DNA"/>
</dbReference>
<evidence type="ECO:0000256" key="1">
    <source>
        <dbReference type="SAM" id="Phobius"/>
    </source>
</evidence>
<dbReference type="InterPro" id="IPR012902">
    <property type="entry name" value="N_methyl_site"/>
</dbReference>
<keyword evidence="1" id="KW-0472">Membrane</keyword>
<dbReference type="AlphaFoldDB" id="A0A2U3KVN6"/>
<dbReference type="NCBIfam" id="TIGR02532">
    <property type="entry name" value="IV_pilin_GFxxxE"/>
    <property type="match status" value="1"/>
</dbReference>
<gene>
    <name evidence="2" type="ORF">SBF1_2920002</name>
</gene>
<feature type="transmembrane region" description="Helical" evidence="1">
    <location>
        <begin position="20"/>
        <end position="38"/>
    </location>
</feature>
<dbReference type="Proteomes" id="UP000238916">
    <property type="component" value="Unassembled WGS sequence"/>
</dbReference>
<evidence type="ECO:0000313" key="2">
    <source>
        <dbReference type="EMBL" id="SPF43702.1"/>
    </source>
</evidence>
<keyword evidence="1" id="KW-1133">Transmembrane helix</keyword>
<dbReference type="PROSITE" id="PS00409">
    <property type="entry name" value="PROKAR_NTER_METHYL"/>
    <property type="match status" value="1"/>
</dbReference>
<name>A0A2U3KVN6_9FIRM</name>
<accession>A0A2U3KVN6</accession>
<reference evidence="3" key="1">
    <citation type="submission" date="2018-02" db="EMBL/GenBank/DDBJ databases">
        <authorList>
            <person name="Hausmann B."/>
        </authorList>
    </citation>
    <scope>NUCLEOTIDE SEQUENCE [LARGE SCALE GENOMIC DNA]</scope>
    <source>
        <strain evidence="3">Peat soil MAG SbF1</strain>
    </source>
</reference>